<evidence type="ECO:0000256" key="1">
    <source>
        <dbReference type="ARBA" id="ARBA00004429"/>
    </source>
</evidence>
<dbReference type="InterPro" id="IPR010656">
    <property type="entry name" value="DctM"/>
</dbReference>
<dbReference type="GO" id="GO:0022857">
    <property type="term" value="F:transmembrane transporter activity"/>
    <property type="evidence" value="ECO:0007669"/>
    <property type="project" value="UniProtKB-UniRule"/>
</dbReference>
<evidence type="ECO:0000256" key="6">
    <source>
        <dbReference type="ARBA" id="ARBA00023136"/>
    </source>
</evidence>
<evidence type="ECO:0000256" key="4">
    <source>
        <dbReference type="ARBA" id="ARBA00022692"/>
    </source>
</evidence>
<dbReference type="InterPro" id="IPR004681">
    <property type="entry name" value="TRAP_DctM"/>
</dbReference>
<feature type="domain" description="TRAP C4-dicarboxylate transport system permease DctM subunit" evidence="8">
    <location>
        <begin position="12"/>
        <end position="424"/>
    </location>
</feature>
<comment type="caution">
    <text evidence="7">Lacks conserved residue(s) required for the propagation of feature annotation.</text>
</comment>
<keyword evidence="5 7" id="KW-1133">Transmembrane helix</keyword>
<evidence type="ECO:0000259" key="8">
    <source>
        <dbReference type="Pfam" id="PF06808"/>
    </source>
</evidence>
<feature type="transmembrane region" description="Helical" evidence="7">
    <location>
        <begin position="217"/>
        <end position="242"/>
    </location>
</feature>
<feature type="transmembrane region" description="Helical" evidence="7">
    <location>
        <begin position="58"/>
        <end position="75"/>
    </location>
</feature>
<dbReference type="Proteomes" id="UP000248021">
    <property type="component" value="Unassembled WGS sequence"/>
</dbReference>
<keyword evidence="6 7" id="KW-0472">Membrane</keyword>
<proteinExistence type="inferred from homology"/>
<feature type="transmembrane region" description="Helical" evidence="7">
    <location>
        <begin position="7"/>
        <end position="38"/>
    </location>
</feature>
<protein>
    <recommendedName>
        <fullName evidence="7">TRAP transporter large permease protein</fullName>
    </recommendedName>
</protein>
<comment type="subcellular location">
    <subcellularLocation>
        <location evidence="1 7">Cell inner membrane</location>
        <topology evidence="1 7">Multi-pass membrane protein</topology>
    </subcellularLocation>
</comment>
<keyword evidence="7" id="KW-0813">Transport</keyword>
<name>A0A2V3TZG9_9HYPH</name>
<dbReference type="PIRSF" id="PIRSF006066">
    <property type="entry name" value="HI0050"/>
    <property type="match status" value="1"/>
</dbReference>
<evidence type="ECO:0000256" key="3">
    <source>
        <dbReference type="ARBA" id="ARBA00022519"/>
    </source>
</evidence>
<evidence type="ECO:0000313" key="9">
    <source>
        <dbReference type="EMBL" id="PXW55130.1"/>
    </source>
</evidence>
<comment type="subunit">
    <text evidence="7">The complex comprises the extracytoplasmic solute receptor protein and the two transmembrane proteins.</text>
</comment>
<keyword evidence="10" id="KW-1185">Reference proteome</keyword>
<dbReference type="NCBIfam" id="TIGR00786">
    <property type="entry name" value="dctM"/>
    <property type="match status" value="1"/>
</dbReference>
<feature type="transmembrane region" description="Helical" evidence="7">
    <location>
        <begin position="407"/>
        <end position="428"/>
    </location>
</feature>
<dbReference type="EMBL" id="QJJK01000010">
    <property type="protein sequence ID" value="PXW55130.1"/>
    <property type="molecule type" value="Genomic_DNA"/>
</dbReference>
<keyword evidence="4 7" id="KW-0812">Transmembrane</keyword>
<feature type="transmembrane region" description="Helical" evidence="7">
    <location>
        <begin position="175"/>
        <end position="196"/>
    </location>
</feature>
<keyword evidence="2" id="KW-1003">Cell membrane</keyword>
<feature type="transmembrane region" description="Helical" evidence="7">
    <location>
        <begin position="278"/>
        <end position="300"/>
    </location>
</feature>
<dbReference type="PANTHER" id="PTHR33362">
    <property type="entry name" value="SIALIC ACID TRAP TRANSPORTER PERMEASE PROTEIN SIAT-RELATED"/>
    <property type="match status" value="1"/>
</dbReference>
<dbReference type="Pfam" id="PF06808">
    <property type="entry name" value="DctM"/>
    <property type="match status" value="1"/>
</dbReference>
<feature type="transmembrane region" description="Helical" evidence="7">
    <location>
        <begin position="140"/>
        <end position="163"/>
    </location>
</feature>
<evidence type="ECO:0000313" key="10">
    <source>
        <dbReference type="Proteomes" id="UP000248021"/>
    </source>
</evidence>
<dbReference type="GO" id="GO:0005886">
    <property type="term" value="C:plasma membrane"/>
    <property type="evidence" value="ECO:0007669"/>
    <property type="project" value="UniProtKB-SubCell"/>
</dbReference>
<comment type="function">
    <text evidence="7">Part of the tripartite ATP-independent periplasmic (TRAP) transport system.</text>
</comment>
<organism evidence="9 10">
    <name type="scientific">Chelatococcus asaccharovorans</name>
    <dbReference type="NCBI Taxonomy" id="28210"/>
    <lineage>
        <taxon>Bacteria</taxon>
        <taxon>Pseudomonadati</taxon>
        <taxon>Pseudomonadota</taxon>
        <taxon>Alphaproteobacteria</taxon>
        <taxon>Hyphomicrobiales</taxon>
        <taxon>Chelatococcaceae</taxon>
        <taxon>Chelatococcus</taxon>
    </lineage>
</organism>
<dbReference type="AlphaFoldDB" id="A0A2V3TZG9"/>
<evidence type="ECO:0000256" key="7">
    <source>
        <dbReference type="RuleBase" id="RU369079"/>
    </source>
</evidence>
<dbReference type="RefSeq" id="WP_110376733.1">
    <property type="nucleotide sequence ID" value="NZ_JAHBRY010000003.1"/>
</dbReference>
<sequence>MSWDLSLLIYVAFLTVMICIGVPMALAMGLTGIIGLTLLHGTTLWPSLGDVVWNSTNSFTLVAVPLFVLMGEVLLKSGAAERFYSGLSVLMGRVPGGLAQSNILGSALFSAISGSSTATTLTIGTVAIPQMRKRGYNDHLTFGTLTGGGALGNLIPPSIFLLIYASVVQASAVELFVATIVPGLIAVVMFMIYVAIKARANPGWVPPPGAPATLRDIGRALFDCAPISVLILAIIGGMYGGIMTPTEAAGFGCLLAFVIAGMYRRLSLPALRSACVNSISITCVLSLIIINGQILGFAVTHAGIGMGVSRALVDMGLSPFVFFTFLFVLYLVLGAMLEGVSMMLLTVPVLYPTLKAMGFDDIWFGVFLVIQAELAQLSPPIGLNLIAVQSVARDAKLGLIMKATLPYAIMLSALCFLLYMLPELALWLPDQMRGR</sequence>
<reference evidence="9 10" key="1">
    <citation type="submission" date="2018-05" db="EMBL/GenBank/DDBJ databases">
        <title>Genomic Encyclopedia of Type Strains, Phase IV (KMG-IV): sequencing the most valuable type-strain genomes for metagenomic binning, comparative biology and taxonomic classification.</title>
        <authorList>
            <person name="Goeker M."/>
        </authorList>
    </citation>
    <scope>NUCLEOTIDE SEQUENCE [LARGE SCALE GENOMIC DNA]</scope>
    <source>
        <strain evidence="9 10">DSM 6462</strain>
    </source>
</reference>
<feature type="transmembrane region" description="Helical" evidence="7">
    <location>
        <begin position="320"/>
        <end position="350"/>
    </location>
</feature>
<gene>
    <name evidence="9" type="ORF">C7450_11069</name>
</gene>
<evidence type="ECO:0000256" key="5">
    <source>
        <dbReference type="ARBA" id="ARBA00022989"/>
    </source>
</evidence>
<comment type="caution">
    <text evidence="9">The sequence shown here is derived from an EMBL/GenBank/DDBJ whole genome shotgun (WGS) entry which is preliminary data.</text>
</comment>
<dbReference type="OrthoDB" id="9783448at2"/>
<accession>A0A2V3TZG9</accession>
<keyword evidence="3 7" id="KW-0997">Cell inner membrane</keyword>
<comment type="similarity">
    <text evidence="7">Belongs to the TRAP transporter large permease family.</text>
</comment>
<feature type="transmembrane region" description="Helical" evidence="7">
    <location>
        <begin position="248"/>
        <end position="266"/>
    </location>
</feature>
<evidence type="ECO:0000256" key="2">
    <source>
        <dbReference type="ARBA" id="ARBA00022475"/>
    </source>
</evidence>
<dbReference type="PANTHER" id="PTHR33362:SF5">
    <property type="entry name" value="C4-DICARBOXYLATE TRAP TRANSPORTER LARGE PERMEASE PROTEIN DCTM"/>
    <property type="match status" value="1"/>
</dbReference>